<dbReference type="InterPro" id="IPR036837">
    <property type="entry name" value="Cation_efflux_CTD_sf"/>
</dbReference>
<dbReference type="GO" id="GO:0005385">
    <property type="term" value="F:zinc ion transmembrane transporter activity"/>
    <property type="evidence" value="ECO:0007669"/>
    <property type="project" value="TreeGrafter"/>
</dbReference>
<keyword evidence="6 9" id="KW-1133">Transmembrane helix</keyword>
<feature type="transmembrane region" description="Helical" evidence="9">
    <location>
        <begin position="21"/>
        <end position="41"/>
    </location>
</feature>
<evidence type="ECO:0000313" key="12">
    <source>
        <dbReference type="EMBL" id="HGF35498.1"/>
    </source>
</evidence>
<gene>
    <name evidence="12" type="ORF">ENW96_14150</name>
</gene>
<sequence length="311" mass="33999">MSTNHTHLPHAQRFEQSRRPLVLAFATQLIFFVVELVGGLLTNSLALIADAGHMLSDVAALGLSLLALVYTQKPHTAKKTYGYHRLEILVALINGLVLWGIGAVILYDAYGRFANPPAIASLPLMIIAGAGLLVNLFGVVILYPAREKSLNLRSAFLHLLADSLGSVAAIAAGLAIFFKGWYWFDPLAGSAIAVLIIFGTWKLVFEAADILMEGTPKHIDLEEVRRTLEGQEGVAAVHDLHIWSISSGLFALSVHVVLEDSRDRDCLTWELEELLARRFGLEHTTIQLEGPAYQNPQCCPFNPQTPDSAQT</sequence>
<reference evidence="12" key="1">
    <citation type="journal article" date="2020" name="mSystems">
        <title>Genome- and Community-Level Interaction Insights into Carbon Utilization and Element Cycling Functions of Hydrothermarchaeota in Hydrothermal Sediment.</title>
        <authorList>
            <person name="Zhou Z."/>
            <person name="Liu Y."/>
            <person name="Xu W."/>
            <person name="Pan J."/>
            <person name="Luo Z.H."/>
            <person name="Li M."/>
        </authorList>
    </citation>
    <scope>NUCLEOTIDE SEQUENCE [LARGE SCALE GENOMIC DNA]</scope>
    <source>
        <strain evidence="12">SpSt-897</strain>
    </source>
</reference>
<name>A0A7C3UZK3_9BACT</name>
<evidence type="ECO:0000256" key="8">
    <source>
        <dbReference type="ARBA" id="ARBA00023136"/>
    </source>
</evidence>
<evidence type="ECO:0000256" key="9">
    <source>
        <dbReference type="SAM" id="Phobius"/>
    </source>
</evidence>
<keyword evidence="8 9" id="KW-0472">Membrane</keyword>
<evidence type="ECO:0000256" key="3">
    <source>
        <dbReference type="ARBA" id="ARBA00022448"/>
    </source>
</evidence>
<keyword evidence="3" id="KW-0813">Transport</keyword>
<dbReference type="Pfam" id="PF01545">
    <property type="entry name" value="Cation_efflux"/>
    <property type="match status" value="1"/>
</dbReference>
<dbReference type="Gene3D" id="1.20.1510.10">
    <property type="entry name" value="Cation efflux protein transmembrane domain"/>
    <property type="match status" value="1"/>
</dbReference>
<evidence type="ECO:0000256" key="2">
    <source>
        <dbReference type="ARBA" id="ARBA00008873"/>
    </source>
</evidence>
<dbReference type="EMBL" id="DTMF01000338">
    <property type="protein sequence ID" value="HGF35498.1"/>
    <property type="molecule type" value="Genomic_DNA"/>
</dbReference>
<keyword evidence="7" id="KW-0406">Ion transport</keyword>
<dbReference type="AlphaFoldDB" id="A0A7C3UZK3"/>
<evidence type="ECO:0000259" key="10">
    <source>
        <dbReference type="Pfam" id="PF01545"/>
    </source>
</evidence>
<proteinExistence type="inferred from homology"/>
<feature type="transmembrane region" description="Helical" evidence="9">
    <location>
        <begin position="47"/>
        <end position="68"/>
    </location>
</feature>
<evidence type="ECO:0000256" key="5">
    <source>
        <dbReference type="ARBA" id="ARBA00022906"/>
    </source>
</evidence>
<comment type="similarity">
    <text evidence="2">Belongs to the cation diffusion facilitator (CDF) transporter (TC 2.A.4) family. SLC30A subfamily.</text>
</comment>
<accession>A0A7C3UZK3</accession>
<comment type="caution">
    <text evidence="12">The sequence shown here is derived from an EMBL/GenBank/DDBJ whole genome shotgun (WGS) entry which is preliminary data.</text>
</comment>
<dbReference type="InterPro" id="IPR050681">
    <property type="entry name" value="CDF/SLC30A"/>
</dbReference>
<comment type="subcellular location">
    <subcellularLocation>
        <location evidence="1">Membrane</location>
        <topology evidence="1">Multi-pass membrane protein</topology>
    </subcellularLocation>
</comment>
<dbReference type="PANTHER" id="PTHR11562:SF17">
    <property type="entry name" value="RE54080P-RELATED"/>
    <property type="match status" value="1"/>
</dbReference>
<dbReference type="SUPFAM" id="SSF160240">
    <property type="entry name" value="Cation efflux protein cytoplasmic domain-like"/>
    <property type="match status" value="1"/>
</dbReference>
<protein>
    <submittedName>
        <fullName evidence="12">Cation transporter</fullName>
    </submittedName>
</protein>
<organism evidence="12">
    <name type="scientific">Desulfobacca acetoxidans</name>
    <dbReference type="NCBI Taxonomy" id="60893"/>
    <lineage>
        <taxon>Bacteria</taxon>
        <taxon>Pseudomonadati</taxon>
        <taxon>Thermodesulfobacteriota</taxon>
        <taxon>Desulfobaccia</taxon>
        <taxon>Desulfobaccales</taxon>
        <taxon>Desulfobaccaceae</taxon>
        <taxon>Desulfobacca</taxon>
    </lineage>
</organism>
<evidence type="ECO:0000256" key="7">
    <source>
        <dbReference type="ARBA" id="ARBA00023065"/>
    </source>
</evidence>
<evidence type="ECO:0000259" key="11">
    <source>
        <dbReference type="Pfam" id="PF16916"/>
    </source>
</evidence>
<dbReference type="Pfam" id="PF16916">
    <property type="entry name" value="ZT_dimer"/>
    <property type="match status" value="1"/>
</dbReference>
<keyword evidence="4 9" id="KW-0812">Transmembrane</keyword>
<dbReference type="InterPro" id="IPR058533">
    <property type="entry name" value="Cation_efflux_TM"/>
</dbReference>
<dbReference type="PANTHER" id="PTHR11562">
    <property type="entry name" value="CATION EFFLUX PROTEIN/ ZINC TRANSPORTER"/>
    <property type="match status" value="1"/>
</dbReference>
<feature type="transmembrane region" description="Helical" evidence="9">
    <location>
        <begin position="155"/>
        <end position="181"/>
    </location>
</feature>
<dbReference type="InterPro" id="IPR002524">
    <property type="entry name" value="Cation_efflux"/>
</dbReference>
<evidence type="ECO:0000256" key="6">
    <source>
        <dbReference type="ARBA" id="ARBA00022989"/>
    </source>
</evidence>
<evidence type="ECO:0000256" key="1">
    <source>
        <dbReference type="ARBA" id="ARBA00004141"/>
    </source>
</evidence>
<evidence type="ECO:0000256" key="4">
    <source>
        <dbReference type="ARBA" id="ARBA00022692"/>
    </source>
</evidence>
<feature type="domain" description="Cation efflux protein transmembrane" evidence="10">
    <location>
        <begin position="21"/>
        <end position="212"/>
    </location>
</feature>
<dbReference type="InterPro" id="IPR027469">
    <property type="entry name" value="Cation_efflux_TMD_sf"/>
</dbReference>
<keyword evidence="5" id="KW-0864">Zinc transport</keyword>
<dbReference type="InterPro" id="IPR027470">
    <property type="entry name" value="Cation_efflux_CTD"/>
</dbReference>
<feature type="transmembrane region" description="Helical" evidence="9">
    <location>
        <begin position="88"/>
        <end position="107"/>
    </location>
</feature>
<feature type="transmembrane region" description="Helical" evidence="9">
    <location>
        <begin position="187"/>
        <end position="205"/>
    </location>
</feature>
<dbReference type="GO" id="GO:0005886">
    <property type="term" value="C:plasma membrane"/>
    <property type="evidence" value="ECO:0007669"/>
    <property type="project" value="TreeGrafter"/>
</dbReference>
<keyword evidence="5" id="KW-0862">Zinc</keyword>
<dbReference type="NCBIfam" id="TIGR01297">
    <property type="entry name" value="CDF"/>
    <property type="match status" value="1"/>
</dbReference>
<dbReference type="SUPFAM" id="SSF161111">
    <property type="entry name" value="Cation efflux protein transmembrane domain-like"/>
    <property type="match status" value="1"/>
</dbReference>
<feature type="transmembrane region" description="Helical" evidence="9">
    <location>
        <begin position="119"/>
        <end position="143"/>
    </location>
</feature>
<feature type="domain" description="Cation efflux protein cytoplasmic" evidence="11">
    <location>
        <begin position="216"/>
        <end position="289"/>
    </location>
</feature>